<dbReference type="SFLD" id="SFLDG01082">
    <property type="entry name" value="B12-binding_domain_containing"/>
    <property type="match status" value="1"/>
</dbReference>
<dbReference type="RefSeq" id="WP_020816219.1">
    <property type="nucleotide sequence ID" value="NZ_ATAY01000063.1"/>
</dbReference>
<proteinExistence type="predicted"/>
<dbReference type="GO" id="GO:0005829">
    <property type="term" value="C:cytosol"/>
    <property type="evidence" value="ECO:0007669"/>
    <property type="project" value="TreeGrafter"/>
</dbReference>
<gene>
    <name evidence="10" type="ORF">L323_13740</name>
</gene>
<keyword evidence="2" id="KW-0489">Methyltransferase</keyword>
<dbReference type="SUPFAM" id="SSF102114">
    <property type="entry name" value="Radical SAM enzymes"/>
    <property type="match status" value="1"/>
</dbReference>
<evidence type="ECO:0000256" key="2">
    <source>
        <dbReference type="ARBA" id="ARBA00022603"/>
    </source>
</evidence>
<dbReference type="InterPro" id="IPR006158">
    <property type="entry name" value="Cobalamin-bd"/>
</dbReference>
<dbReference type="STRING" id="1330534.L323_13740"/>
<sequence>MENNMSIENFDIAVVILVYGENYEVADDLVAGYITAMLRKNGHSVDIIEIDKDNENIGLDYLTSKEYKMVIFTIPTSSNIPELINFSNYVKSKNPICNTVLTGWDHHSAPIDIDAVIRSSEAIDVIIRGEGEQTVVELAELLYKNESLDNCEGITYRIGERIVTNNNRSPIACLDELPFPARDTHTRHAYESFRISSARGCLGNCTFCPVPAERVSGNLPWRGRTPENVVSELKELVNTLGIRHFMFIDPTFEDPGEKGKERIREISRLIIKENLNINFLVNMRAENWSDSDRELLELLYQAGLESVTVGIEAGNERTLRLFNKRAHIQDFFTFINLMKDFNIYLAYGFIMFHSYCEIQDLRDNNNFLKDAGIGHMMGAYLIKLKAFPRTQIFQKLQSDNLVKTTQNGIYSLFDYKYIDPRVQRLAEKMDWVGQQLNVRPDIHFYNIQKFTTFVSRIRRKIEKSDNQESMKHLLPIENAVEHMKSSLNELNHKWFSQCIDWVEHNGKDEEFDNIMNKHFADLKVEYDKVKSVQMRSGRGLIRVMNM</sequence>
<dbReference type="AlphaFoldDB" id="U4R0C0"/>
<feature type="domain" description="Radical SAM core" evidence="9">
    <location>
        <begin position="185"/>
        <end position="414"/>
    </location>
</feature>
<dbReference type="Pfam" id="PF04055">
    <property type="entry name" value="Radical_SAM"/>
    <property type="match status" value="1"/>
</dbReference>
<dbReference type="PANTHER" id="PTHR43409">
    <property type="entry name" value="ANAEROBIC MAGNESIUM-PROTOPORPHYRIN IX MONOMETHYL ESTER CYCLASE-RELATED"/>
    <property type="match status" value="1"/>
</dbReference>
<dbReference type="InterPro" id="IPR051198">
    <property type="entry name" value="BchE-like"/>
</dbReference>
<protein>
    <submittedName>
        <fullName evidence="10">Fe-S osidoreductase</fullName>
    </submittedName>
</protein>
<comment type="cofactor">
    <cofactor evidence="1">
        <name>[4Fe-4S] cluster</name>
        <dbReference type="ChEBI" id="CHEBI:49883"/>
    </cofactor>
</comment>
<organism evidence="10 11">
    <name type="scientific">Ruminiclostridium papyrosolvens C7</name>
    <dbReference type="NCBI Taxonomy" id="1330534"/>
    <lineage>
        <taxon>Bacteria</taxon>
        <taxon>Bacillati</taxon>
        <taxon>Bacillota</taxon>
        <taxon>Clostridia</taxon>
        <taxon>Eubacteriales</taxon>
        <taxon>Oscillospiraceae</taxon>
        <taxon>Ruminiclostridium</taxon>
    </lineage>
</organism>
<evidence type="ECO:0000256" key="3">
    <source>
        <dbReference type="ARBA" id="ARBA00022679"/>
    </source>
</evidence>
<dbReference type="Gene3D" id="3.40.50.280">
    <property type="entry name" value="Cobalamin-binding domain"/>
    <property type="match status" value="1"/>
</dbReference>
<evidence type="ECO:0000259" key="9">
    <source>
        <dbReference type="PROSITE" id="PS51918"/>
    </source>
</evidence>
<keyword evidence="3" id="KW-0808">Transferase</keyword>
<reference evidence="10 11" key="1">
    <citation type="journal article" date="2013" name="Genome Announc.">
        <title>Draft Genome Sequence of the Cellulolytic Bacterium Clostridium papyrosolvens C7 (ATCC 700395).</title>
        <authorList>
            <person name="Zepeda V."/>
            <person name="Dassa B."/>
            <person name="Borovok I."/>
            <person name="Lamed R."/>
            <person name="Bayer E.A."/>
            <person name="Cate J.H."/>
        </authorList>
    </citation>
    <scope>NUCLEOTIDE SEQUENCE [LARGE SCALE GENOMIC DNA]</scope>
    <source>
        <strain evidence="10 11">C7</strain>
    </source>
</reference>
<feature type="domain" description="B12-binding" evidence="8">
    <location>
        <begin position="11"/>
        <end position="149"/>
    </location>
</feature>
<evidence type="ECO:0000313" key="11">
    <source>
        <dbReference type="Proteomes" id="UP000016860"/>
    </source>
</evidence>
<evidence type="ECO:0000256" key="1">
    <source>
        <dbReference type="ARBA" id="ARBA00001966"/>
    </source>
</evidence>
<dbReference type="GO" id="GO:0051539">
    <property type="term" value="F:4 iron, 4 sulfur cluster binding"/>
    <property type="evidence" value="ECO:0007669"/>
    <property type="project" value="UniProtKB-KW"/>
</dbReference>
<dbReference type="PATRIC" id="fig|1330534.3.peg.2728"/>
<comment type="caution">
    <text evidence="10">The sequence shown here is derived from an EMBL/GenBank/DDBJ whole genome shotgun (WGS) entry which is preliminary data.</text>
</comment>
<dbReference type="PANTHER" id="PTHR43409:SF7">
    <property type="entry name" value="BLL1977 PROTEIN"/>
    <property type="match status" value="1"/>
</dbReference>
<dbReference type="InterPro" id="IPR007197">
    <property type="entry name" value="rSAM"/>
</dbReference>
<evidence type="ECO:0000256" key="6">
    <source>
        <dbReference type="ARBA" id="ARBA00023004"/>
    </source>
</evidence>
<dbReference type="Proteomes" id="UP000016860">
    <property type="component" value="Unassembled WGS sequence"/>
</dbReference>
<dbReference type="PROSITE" id="PS51332">
    <property type="entry name" value="B12_BINDING"/>
    <property type="match status" value="1"/>
</dbReference>
<dbReference type="GO" id="GO:0031419">
    <property type="term" value="F:cobalamin binding"/>
    <property type="evidence" value="ECO:0007669"/>
    <property type="project" value="InterPro"/>
</dbReference>
<name>U4R0C0_9FIRM</name>
<keyword evidence="4" id="KW-0949">S-adenosyl-L-methionine</keyword>
<dbReference type="InterPro" id="IPR023404">
    <property type="entry name" value="rSAM_horseshoe"/>
</dbReference>
<evidence type="ECO:0000256" key="4">
    <source>
        <dbReference type="ARBA" id="ARBA00022691"/>
    </source>
</evidence>
<keyword evidence="6" id="KW-0408">Iron</keyword>
<keyword evidence="7" id="KW-0411">Iron-sulfur</keyword>
<accession>U4R0C0</accession>
<dbReference type="EMBL" id="ATAY01000063">
    <property type="protein sequence ID" value="EPR10576.1"/>
    <property type="molecule type" value="Genomic_DNA"/>
</dbReference>
<dbReference type="SMART" id="SM00729">
    <property type="entry name" value="Elp3"/>
    <property type="match status" value="1"/>
</dbReference>
<evidence type="ECO:0000313" key="10">
    <source>
        <dbReference type="EMBL" id="EPR10576.1"/>
    </source>
</evidence>
<dbReference type="SFLD" id="SFLDG01123">
    <property type="entry name" value="methyltransferase_(Class_B)"/>
    <property type="match status" value="1"/>
</dbReference>
<dbReference type="OrthoDB" id="2990459at2"/>
<evidence type="ECO:0000259" key="8">
    <source>
        <dbReference type="PROSITE" id="PS51332"/>
    </source>
</evidence>
<dbReference type="GO" id="GO:0003824">
    <property type="term" value="F:catalytic activity"/>
    <property type="evidence" value="ECO:0007669"/>
    <property type="project" value="InterPro"/>
</dbReference>
<evidence type="ECO:0000256" key="7">
    <source>
        <dbReference type="ARBA" id="ARBA00023014"/>
    </source>
</evidence>
<evidence type="ECO:0000256" key="5">
    <source>
        <dbReference type="ARBA" id="ARBA00022723"/>
    </source>
</evidence>
<dbReference type="PROSITE" id="PS51918">
    <property type="entry name" value="RADICAL_SAM"/>
    <property type="match status" value="1"/>
</dbReference>
<dbReference type="SFLD" id="SFLDS00029">
    <property type="entry name" value="Radical_SAM"/>
    <property type="match status" value="1"/>
</dbReference>
<dbReference type="InterPro" id="IPR058240">
    <property type="entry name" value="rSAM_sf"/>
</dbReference>
<dbReference type="CDD" id="cd01335">
    <property type="entry name" value="Radical_SAM"/>
    <property type="match status" value="1"/>
</dbReference>
<keyword evidence="5" id="KW-0479">Metal-binding</keyword>
<dbReference type="GO" id="GO:0046872">
    <property type="term" value="F:metal ion binding"/>
    <property type="evidence" value="ECO:0007669"/>
    <property type="project" value="UniProtKB-KW"/>
</dbReference>
<dbReference type="Gene3D" id="3.80.30.20">
    <property type="entry name" value="tm_1862 like domain"/>
    <property type="match status" value="1"/>
</dbReference>
<dbReference type="InterPro" id="IPR034466">
    <property type="entry name" value="Methyltransferase_Class_B"/>
</dbReference>
<dbReference type="InterPro" id="IPR006638">
    <property type="entry name" value="Elp3/MiaA/NifB-like_rSAM"/>
</dbReference>